<reference evidence="2" key="1">
    <citation type="journal article" date="2022" name="Cell">
        <title>Design, construction, and in vivo augmentation of a complex gut microbiome.</title>
        <authorList>
            <person name="Cheng A.G."/>
            <person name="Ho P.Y."/>
            <person name="Aranda-Diaz A."/>
            <person name="Jain S."/>
            <person name="Yu F.B."/>
            <person name="Meng X."/>
            <person name="Wang M."/>
            <person name="Iakiviak M."/>
            <person name="Nagashima K."/>
            <person name="Zhao A."/>
            <person name="Murugkar P."/>
            <person name="Patil A."/>
            <person name="Atabakhsh K."/>
            <person name="Weakley A."/>
            <person name="Yan J."/>
            <person name="Brumbaugh A.R."/>
            <person name="Higginbottom S."/>
            <person name="Dimas A."/>
            <person name="Shiver A.L."/>
            <person name="Deutschbauer A."/>
            <person name="Neff N."/>
            <person name="Sonnenburg J.L."/>
            <person name="Huang K.C."/>
            <person name="Fischbach M.A."/>
        </authorList>
    </citation>
    <scope>NUCLEOTIDE SEQUENCE</scope>
    <source>
        <strain evidence="2">AP11</strain>
    </source>
</reference>
<keyword evidence="1" id="KW-1133">Transmembrane helix</keyword>
<evidence type="ECO:0000313" key="2">
    <source>
        <dbReference type="EMBL" id="UWN58146.1"/>
    </source>
</evidence>
<sequence length="62" mass="7162">MKPKTRFYICVTFLLLSVLCLGGTLVVCMIDRQPKNYLTALIFLACSVTFFQVIRQMIDLRD</sequence>
<organism evidence="2 3">
    <name type="scientific">Alistipes ihumii AP11</name>
    <dbReference type="NCBI Taxonomy" id="1211813"/>
    <lineage>
        <taxon>Bacteria</taxon>
        <taxon>Pseudomonadati</taxon>
        <taxon>Bacteroidota</taxon>
        <taxon>Bacteroidia</taxon>
        <taxon>Bacteroidales</taxon>
        <taxon>Rikenellaceae</taxon>
        <taxon>Alistipes</taxon>
    </lineage>
</organism>
<feature type="transmembrane region" description="Helical" evidence="1">
    <location>
        <begin position="7"/>
        <end position="30"/>
    </location>
</feature>
<proteinExistence type="predicted"/>
<dbReference type="EMBL" id="CP102294">
    <property type="protein sequence ID" value="UWN58146.1"/>
    <property type="molecule type" value="Genomic_DNA"/>
</dbReference>
<evidence type="ECO:0000256" key="1">
    <source>
        <dbReference type="SAM" id="Phobius"/>
    </source>
</evidence>
<gene>
    <name evidence="2" type="ORF">NQ491_05075</name>
</gene>
<dbReference type="Proteomes" id="UP001059295">
    <property type="component" value="Chromosome"/>
</dbReference>
<dbReference type="GeneID" id="82891083"/>
<accession>A0ABY5V1P3</accession>
<keyword evidence="3" id="KW-1185">Reference proteome</keyword>
<keyword evidence="1" id="KW-0472">Membrane</keyword>
<dbReference type="RefSeq" id="WP_019246516.1">
    <property type="nucleotide sequence ID" value="NZ_CAPH01000017.1"/>
</dbReference>
<protein>
    <submittedName>
        <fullName evidence="2">Uncharacterized protein</fullName>
    </submittedName>
</protein>
<keyword evidence="1" id="KW-0812">Transmembrane</keyword>
<evidence type="ECO:0000313" key="3">
    <source>
        <dbReference type="Proteomes" id="UP001059295"/>
    </source>
</evidence>
<feature type="transmembrane region" description="Helical" evidence="1">
    <location>
        <begin position="36"/>
        <end position="54"/>
    </location>
</feature>
<name>A0ABY5V1P3_9BACT</name>